<feature type="binding site" evidence="18">
    <location>
        <position position="9"/>
    </location>
    <ligand>
        <name>substrate</name>
    </ligand>
</feature>
<evidence type="ECO:0000256" key="16">
    <source>
        <dbReference type="ARBA" id="ARBA00049244"/>
    </source>
</evidence>
<evidence type="ECO:0000256" key="14">
    <source>
        <dbReference type="ARBA" id="ARBA00025483"/>
    </source>
</evidence>
<dbReference type="InterPro" id="IPR006054">
    <property type="entry name" value="DnaQ"/>
</dbReference>
<evidence type="ECO:0000256" key="8">
    <source>
        <dbReference type="ARBA" id="ARBA00022723"/>
    </source>
</evidence>
<feature type="binding site" evidence="18">
    <location>
        <position position="52"/>
    </location>
    <ligand>
        <name>substrate</name>
    </ligand>
</feature>
<evidence type="ECO:0000256" key="6">
    <source>
        <dbReference type="ARBA" id="ARBA00022705"/>
    </source>
</evidence>
<evidence type="ECO:0000256" key="3">
    <source>
        <dbReference type="ARBA" id="ARBA00020352"/>
    </source>
</evidence>
<dbReference type="GO" id="GO:0005829">
    <property type="term" value="C:cytosol"/>
    <property type="evidence" value="ECO:0007669"/>
    <property type="project" value="TreeGrafter"/>
</dbReference>
<proteinExistence type="predicted"/>
<dbReference type="PANTHER" id="PTHR30231">
    <property type="entry name" value="DNA POLYMERASE III SUBUNIT EPSILON"/>
    <property type="match status" value="1"/>
</dbReference>
<dbReference type="InterPro" id="IPR006309">
    <property type="entry name" value="DnaQ_proteo"/>
</dbReference>
<feature type="binding site" evidence="19">
    <location>
        <position position="9"/>
    </location>
    <ligand>
        <name>a divalent metal cation</name>
        <dbReference type="ChEBI" id="CHEBI:60240"/>
        <label>1</label>
        <note>catalytic</note>
    </ligand>
</feature>
<dbReference type="GO" id="GO:0008408">
    <property type="term" value="F:3'-5' exonuclease activity"/>
    <property type="evidence" value="ECO:0007669"/>
    <property type="project" value="TreeGrafter"/>
</dbReference>
<dbReference type="NCBIfam" id="NF004316">
    <property type="entry name" value="PRK05711.1"/>
    <property type="match status" value="1"/>
</dbReference>
<reference evidence="22 23" key="1">
    <citation type="submission" date="2020-03" db="EMBL/GenBank/DDBJ databases">
        <title>Genomic Encyclopedia of Type Strains, Phase IV (KMG-IV): sequencing the most valuable type-strain genomes for metagenomic binning, comparative biology and taxonomic classification.</title>
        <authorList>
            <person name="Goeker M."/>
        </authorList>
    </citation>
    <scope>NUCLEOTIDE SEQUENCE [LARGE SCALE GENOMIC DNA]</scope>
    <source>
        <strain evidence="22 23">DSM 19867</strain>
    </source>
</reference>
<feature type="binding site" evidence="18">
    <location>
        <position position="155"/>
    </location>
    <ligand>
        <name>substrate</name>
    </ligand>
</feature>
<comment type="caution">
    <text evidence="22">The sequence shown here is derived from an EMBL/GenBank/DDBJ whole genome shotgun (WGS) entry which is preliminary data.</text>
</comment>
<keyword evidence="5 20" id="KW-0548">Nucleotidyltransferase</keyword>
<dbReference type="Gene3D" id="3.30.420.10">
    <property type="entry name" value="Ribonuclease H-like superfamily/Ribonuclease H"/>
    <property type="match status" value="1"/>
</dbReference>
<dbReference type="EC" id="2.7.7.7" evidence="2 20"/>
<evidence type="ECO:0000259" key="21">
    <source>
        <dbReference type="SMART" id="SM00479"/>
    </source>
</evidence>
<comment type="function">
    <text evidence="14 20">DNA polymerase III is a complex, multichain enzyme responsible for most of the replicative synthesis in bacteria. The epsilon subunit contain the editing function and is a proofreading 3'-5' exonuclease.</text>
</comment>
<feature type="binding site" evidence="18">
    <location>
        <position position="7"/>
    </location>
    <ligand>
        <name>substrate</name>
    </ligand>
</feature>
<dbReference type="InterPro" id="IPR013520">
    <property type="entry name" value="Ribonucl_H"/>
</dbReference>
<protein>
    <recommendedName>
        <fullName evidence="3 20">DNA polymerase III subunit epsilon</fullName>
        <ecNumber evidence="2 20">2.7.7.7</ecNumber>
    </recommendedName>
</protein>
<keyword evidence="4 20" id="KW-0808">Transferase</keyword>
<dbReference type="PANTHER" id="PTHR30231:SF41">
    <property type="entry name" value="DNA POLYMERASE III SUBUNIT EPSILON"/>
    <property type="match status" value="1"/>
</dbReference>
<keyword evidence="8 19" id="KW-0479">Metal-binding</keyword>
<accession>A0A846MY83</accession>
<evidence type="ECO:0000256" key="18">
    <source>
        <dbReference type="PIRSR" id="PIRSR606309-2"/>
    </source>
</evidence>
<dbReference type="GO" id="GO:0046872">
    <property type="term" value="F:metal ion binding"/>
    <property type="evidence" value="ECO:0007669"/>
    <property type="project" value="UniProtKB-KW"/>
</dbReference>
<evidence type="ECO:0000256" key="15">
    <source>
        <dbReference type="ARBA" id="ARBA00026073"/>
    </source>
</evidence>
<dbReference type="EMBL" id="JAASRM010000001">
    <property type="protein sequence ID" value="NIK88175.1"/>
    <property type="molecule type" value="Genomic_DNA"/>
</dbReference>
<evidence type="ECO:0000256" key="17">
    <source>
        <dbReference type="PIRSR" id="PIRSR606309-1"/>
    </source>
</evidence>
<keyword evidence="6 20" id="KW-0235">DNA replication</keyword>
<evidence type="ECO:0000256" key="13">
    <source>
        <dbReference type="ARBA" id="ARBA00023211"/>
    </source>
</evidence>
<dbReference type="GO" id="GO:0045004">
    <property type="term" value="P:DNA replication proofreading"/>
    <property type="evidence" value="ECO:0007669"/>
    <property type="project" value="TreeGrafter"/>
</dbReference>
<comment type="cofactor">
    <cofactor evidence="1 20">
        <name>Mn(2+)</name>
        <dbReference type="ChEBI" id="CHEBI:29035"/>
    </cofactor>
</comment>
<name>A0A846MY83_9PROT</name>
<keyword evidence="10 20" id="KW-0269">Exonuclease</keyword>
<keyword evidence="9 20" id="KW-0378">Hydrolase</keyword>
<evidence type="ECO:0000256" key="19">
    <source>
        <dbReference type="PIRSR" id="PIRSR606309-3"/>
    </source>
</evidence>
<evidence type="ECO:0000256" key="12">
    <source>
        <dbReference type="ARBA" id="ARBA00022932"/>
    </source>
</evidence>
<dbReference type="RefSeq" id="WP_167082368.1">
    <property type="nucleotide sequence ID" value="NZ_BAAADC010000001.1"/>
</dbReference>
<keyword evidence="11 19" id="KW-0460">Magnesium</keyword>
<comment type="catalytic activity">
    <reaction evidence="16 20">
        <text>DNA(n) + a 2'-deoxyribonucleoside 5'-triphosphate = DNA(n+1) + diphosphate</text>
        <dbReference type="Rhea" id="RHEA:22508"/>
        <dbReference type="Rhea" id="RHEA-COMP:17339"/>
        <dbReference type="Rhea" id="RHEA-COMP:17340"/>
        <dbReference type="ChEBI" id="CHEBI:33019"/>
        <dbReference type="ChEBI" id="CHEBI:61560"/>
        <dbReference type="ChEBI" id="CHEBI:173112"/>
        <dbReference type="EC" id="2.7.7.7"/>
    </reaction>
</comment>
<organism evidence="22 23">
    <name type="scientific">Rhizomicrobium palustre</name>
    <dbReference type="NCBI Taxonomy" id="189966"/>
    <lineage>
        <taxon>Bacteria</taxon>
        <taxon>Pseudomonadati</taxon>
        <taxon>Pseudomonadota</taxon>
        <taxon>Alphaproteobacteria</taxon>
        <taxon>Micropepsales</taxon>
        <taxon>Micropepsaceae</taxon>
        <taxon>Rhizomicrobium</taxon>
    </lineage>
</organism>
<dbReference type="SMART" id="SM00479">
    <property type="entry name" value="EXOIII"/>
    <property type="match status" value="1"/>
</dbReference>
<dbReference type="Proteomes" id="UP000570514">
    <property type="component" value="Unassembled WGS sequence"/>
</dbReference>
<comment type="subunit">
    <text evidence="15 20">DNA polymerase III contains a core (composed of alpha, epsilon and theta chains) that associates with a tau subunit. This core dimerizes to form the POLIII' complex. PolIII' associates with the gamma complex (composed of gamma, delta, delta', psi and chi chains) and with the beta chain to form the complete DNA polymerase III complex.</text>
</comment>
<dbReference type="NCBIfam" id="TIGR00573">
    <property type="entry name" value="dnaq"/>
    <property type="match status" value="1"/>
</dbReference>
<evidence type="ECO:0000256" key="4">
    <source>
        <dbReference type="ARBA" id="ARBA00022679"/>
    </source>
</evidence>
<evidence type="ECO:0000256" key="9">
    <source>
        <dbReference type="ARBA" id="ARBA00022801"/>
    </source>
</evidence>
<evidence type="ECO:0000313" key="22">
    <source>
        <dbReference type="EMBL" id="NIK88175.1"/>
    </source>
</evidence>
<evidence type="ECO:0000256" key="10">
    <source>
        <dbReference type="ARBA" id="ARBA00022839"/>
    </source>
</evidence>
<evidence type="ECO:0000256" key="7">
    <source>
        <dbReference type="ARBA" id="ARBA00022722"/>
    </source>
</evidence>
<feature type="active site" description="Proton acceptor" evidence="17">
    <location>
        <position position="150"/>
    </location>
</feature>
<keyword evidence="7 20" id="KW-0540">Nuclease</keyword>
<dbReference type="InterPro" id="IPR036397">
    <property type="entry name" value="RNaseH_sf"/>
</dbReference>
<gene>
    <name evidence="20" type="primary">dnaQ</name>
    <name evidence="22" type="ORF">FHS83_001493</name>
</gene>
<feature type="binding site" evidence="19">
    <location>
        <position position="7"/>
    </location>
    <ligand>
        <name>a divalent metal cation</name>
        <dbReference type="ChEBI" id="CHEBI:60240"/>
        <label>1</label>
        <note>catalytic</note>
    </ligand>
</feature>
<evidence type="ECO:0000256" key="5">
    <source>
        <dbReference type="ARBA" id="ARBA00022695"/>
    </source>
</evidence>
<feature type="binding site" evidence="18">
    <location>
        <position position="57"/>
    </location>
    <ligand>
        <name>substrate</name>
    </ligand>
</feature>
<dbReference type="CDD" id="cd06131">
    <property type="entry name" value="DNA_pol_III_epsilon_Ecoli_like"/>
    <property type="match status" value="1"/>
</dbReference>
<evidence type="ECO:0000313" key="23">
    <source>
        <dbReference type="Proteomes" id="UP000570514"/>
    </source>
</evidence>
<feature type="binding site" evidence="19">
    <location>
        <position position="155"/>
    </location>
    <ligand>
        <name>a divalent metal cation</name>
        <dbReference type="ChEBI" id="CHEBI:60240"/>
        <label>1</label>
        <note>catalytic</note>
    </ligand>
</feature>
<evidence type="ECO:0000256" key="1">
    <source>
        <dbReference type="ARBA" id="ARBA00001936"/>
    </source>
</evidence>
<evidence type="ECO:0000256" key="11">
    <source>
        <dbReference type="ARBA" id="ARBA00022842"/>
    </source>
</evidence>
<feature type="domain" description="Exonuclease" evidence="21">
    <location>
        <begin position="2"/>
        <end position="172"/>
    </location>
</feature>
<keyword evidence="23" id="KW-1185">Reference proteome</keyword>
<sequence>MREIVLDTETTGFEPSDGHRIVEIGCVELIDHFPSGKTFHCYLNPERDMPAEAEKVHGLSISFLADKPLFADVAEEFLEFIGDAPLVIHNAAFDMKFLNAELARLDLASLPNERAIDTIPMAKLKFPGARYSLDELCKRFNIDLTVRSKHGALLDAELLAQVYLELIGGRQKKFLLATADAFAEEGGEHRPARQRPEPLPSLVTAAELEAHAKFVAKELGEAAIWLKLETPAESAGVSKAG</sequence>
<evidence type="ECO:0000256" key="2">
    <source>
        <dbReference type="ARBA" id="ARBA00012417"/>
    </source>
</evidence>
<dbReference type="GO" id="GO:0003677">
    <property type="term" value="F:DNA binding"/>
    <property type="evidence" value="ECO:0007669"/>
    <property type="project" value="InterPro"/>
</dbReference>
<evidence type="ECO:0000256" key="20">
    <source>
        <dbReference type="RuleBase" id="RU364087"/>
    </source>
</evidence>
<dbReference type="FunFam" id="3.30.420.10:FF:000012">
    <property type="entry name" value="DNA polymerase III subunit epsilon"/>
    <property type="match status" value="1"/>
</dbReference>
<dbReference type="InterPro" id="IPR012337">
    <property type="entry name" value="RNaseH-like_sf"/>
</dbReference>
<keyword evidence="13 19" id="KW-0464">Manganese</keyword>
<dbReference type="NCBIfam" id="TIGR01406">
    <property type="entry name" value="dnaQ_proteo"/>
    <property type="match status" value="1"/>
</dbReference>
<keyword evidence="12 20" id="KW-0239">DNA-directed DNA polymerase</keyword>
<dbReference type="GO" id="GO:0003887">
    <property type="term" value="F:DNA-directed DNA polymerase activity"/>
    <property type="evidence" value="ECO:0007669"/>
    <property type="project" value="UniProtKB-KW"/>
</dbReference>
<dbReference type="SUPFAM" id="SSF53098">
    <property type="entry name" value="Ribonuclease H-like"/>
    <property type="match status" value="1"/>
</dbReference>
<dbReference type="Pfam" id="PF00929">
    <property type="entry name" value="RNase_T"/>
    <property type="match status" value="1"/>
</dbReference>
<comment type="cofactor">
    <cofactor evidence="19">
        <name>Mg(2+)</name>
        <dbReference type="ChEBI" id="CHEBI:18420"/>
    </cofactor>
    <cofactor evidence="19">
        <name>Mn(2+)</name>
        <dbReference type="ChEBI" id="CHEBI:29035"/>
    </cofactor>
    <text evidence="19">Binds 2 divalent metal cations. Magnesium or manganese.</text>
</comment>
<dbReference type="AlphaFoldDB" id="A0A846MY83"/>